<dbReference type="AlphaFoldDB" id="A0A7W7HX35"/>
<keyword evidence="3" id="KW-1185">Reference proteome</keyword>
<evidence type="ECO:0000256" key="1">
    <source>
        <dbReference type="SAM" id="Phobius"/>
    </source>
</evidence>
<keyword evidence="1" id="KW-0812">Transmembrane</keyword>
<keyword evidence="1" id="KW-0472">Membrane</keyword>
<feature type="transmembrane region" description="Helical" evidence="1">
    <location>
        <begin position="219"/>
        <end position="241"/>
    </location>
</feature>
<protein>
    <submittedName>
        <fullName evidence="2">Uncharacterized protein</fullName>
    </submittedName>
</protein>
<dbReference type="RefSeq" id="WP_184993452.1">
    <property type="nucleotide sequence ID" value="NZ_BOMK01000012.1"/>
</dbReference>
<gene>
    <name evidence="2" type="ORF">BJ971_002947</name>
</gene>
<evidence type="ECO:0000313" key="3">
    <source>
        <dbReference type="Proteomes" id="UP000578112"/>
    </source>
</evidence>
<comment type="caution">
    <text evidence="2">The sequence shown here is derived from an EMBL/GenBank/DDBJ whole genome shotgun (WGS) entry which is preliminary data.</text>
</comment>
<keyword evidence="1" id="KW-1133">Transmembrane helix</keyword>
<accession>A0A7W7HX35</accession>
<reference evidence="2 3" key="1">
    <citation type="submission" date="2020-08" db="EMBL/GenBank/DDBJ databases">
        <title>Sequencing the genomes of 1000 actinobacteria strains.</title>
        <authorList>
            <person name="Klenk H.-P."/>
        </authorList>
    </citation>
    <scope>NUCLEOTIDE SEQUENCE [LARGE SCALE GENOMIC DNA]</scope>
    <source>
        <strain evidence="2 3">DSM 43149</strain>
    </source>
</reference>
<proteinExistence type="predicted"/>
<organism evidence="2 3">
    <name type="scientific">Actinoplanes digitatis</name>
    <dbReference type="NCBI Taxonomy" id="1868"/>
    <lineage>
        <taxon>Bacteria</taxon>
        <taxon>Bacillati</taxon>
        <taxon>Actinomycetota</taxon>
        <taxon>Actinomycetes</taxon>
        <taxon>Micromonosporales</taxon>
        <taxon>Micromonosporaceae</taxon>
        <taxon>Actinoplanes</taxon>
    </lineage>
</organism>
<dbReference type="EMBL" id="JACHNH010000001">
    <property type="protein sequence ID" value="MBB4762391.1"/>
    <property type="molecule type" value="Genomic_DNA"/>
</dbReference>
<dbReference type="Proteomes" id="UP000578112">
    <property type="component" value="Unassembled WGS sequence"/>
</dbReference>
<evidence type="ECO:0000313" key="2">
    <source>
        <dbReference type="EMBL" id="MBB4762391.1"/>
    </source>
</evidence>
<sequence length="354" mass="35889">MELTLPTTPVTLPPGVAVRVPVALRNPSLAARDVRITVARGRASGWASVDPPTATLGPGATTTVEVVLRAPADQPPSASLVPFTVHAEDTTSGATAGFATGLLTVALPVPVTGDLTPRPGAAQTFDLRLGNDGGYPADLRISAKLDPPGGSAEARPEAARLEAGASLSVVLHARPARPLVGAPRPYAVIVSVYDGAAEDRRPLLTAVGTGTRRPRLPNWAAGTIAVLLALGATAAVAISGVRMPLPGRNRAAAPPSVAASAPVPAAPVGRPFVLVDVFPHRGADGGQAAAEAQRAKLAAAGMQVRLVDSLASDELADDGAGFWVLLHDGFASPGAAQDFCTQWRTVAPKCTVTP</sequence>
<name>A0A7W7HX35_9ACTN</name>